<dbReference type="Pfam" id="PF25989">
    <property type="entry name" value="YknX_C"/>
    <property type="match status" value="1"/>
</dbReference>
<feature type="domain" description="YknX-like C-terminal permuted SH3-like" evidence="5">
    <location>
        <begin position="318"/>
        <end position="387"/>
    </location>
</feature>
<dbReference type="Gene3D" id="2.40.30.170">
    <property type="match status" value="1"/>
</dbReference>
<dbReference type="InterPro" id="IPR058637">
    <property type="entry name" value="YknX-like_C"/>
</dbReference>
<comment type="similarity">
    <text evidence="1">Belongs to the membrane fusion protein (MFP) (TC 8.A.1) family.</text>
</comment>
<keyword evidence="2" id="KW-0472">Membrane</keyword>
<dbReference type="NCBIfam" id="TIGR01730">
    <property type="entry name" value="RND_mfp"/>
    <property type="match status" value="1"/>
</dbReference>
<dbReference type="Gene3D" id="1.10.287.470">
    <property type="entry name" value="Helix hairpin bin"/>
    <property type="match status" value="1"/>
</dbReference>
<dbReference type="RefSeq" id="WP_145025277.1">
    <property type="nucleotide sequence ID" value="NZ_VLLN01000031.1"/>
</dbReference>
<evidence type="ECO:0000259" key="3">
    <source>
        <dbReference type="Pfam" id="PF25954"/>
    </source>
</evidence>
<sequence>MDLPKFLARKKRYLLWPVAVLAIGIVLKLTLLAPPKVKVVTMEKRDLTAQVYGNGTVEAKVVVGISSRITGRIVALYADQGNRVTRGQLLARLENDDLLQQERQSEAGVNRSAASLSVEQANLRKARVSLALAEKNAERYKLLAGNDLVSRMEAEQYDTTFQVAREEVARCQAAIDAARMEQHASRAGLGFARSKVADTLIYAPQDGVIITRDLELGATVSPGMSIFTLADPRTVWVKANVDESQMKMVAFGNKAIITLRSSTGEQLPGRVARIGHQSDRVTEELEVDVAFDNPLHSLRLGEQSDVYIVTGMKKDAPTLPSAAIVTKDKKRGVWIVENGKLMFRPVTIGIEDRRNVTEIVAGLDAGARVALAPPPEMARFRNGMKVRASR</sequence>
<comment type="caution">
    <text evidence="6">The sequence shown here is derived from an EMBL/GenBank/DDBJ whole genome shotgun (WGS) entry which is preliminary data.</text>
</comment>
<dbReference type="Gene3D" id="2.40.50.100">
    <property type="match status" value="1"/>
</dbReference>
<dbReference type="Pfam" id="PF25954">
    <property type="entry name" value="Beta-barrel_RND_2"/>
    <property type="match status" value="1"/>
</dbReference>
<protein>
    <submittedName>
        <fullName evidence="6">HlyD family secretion protein</fullName>
    </submittedName>
</protein>
<accession>A0A562V831</accession>
<dbReference type="GO" id="GO:1990281">
    <property type="term" value="C:efflux pump complex"/>
    <property type="evidence" value="ECO:0007669"/>
    <property type="project" value="TreeGrafter"/>
</dbReference>
<dbReference type="InterPro" id="IPR006143">
    <property type="entry name" value="RND_pump_MFP"/>
</dbReference>
<dbReference type="OrthoDB" id="9806939at2"/>
<dbReference type="InterPro" id="IPR058647">
    <property type="entry name" value="BSH_CzcB-like"/>
</dbReference>
<evidence type="ECO:0000259" key="5">
    <source>
        <dbReference type="Pfam" id="PF25989"/>
    </source>
</evidence>
<keyword evidence="2" id="KW-1133">Transmembrane helix</keyword>
<dbReference type="Gene3D" id="2.40.420.20">
    <property type="match status" value="1"/>
</dbReference>
<dbReference type="Pfam" id="PF25973">
    <property type="entry name" value="BSH_CzcB"/>
    <property type="match status" value="1"/>
</dbReference>
<evidence type="ECO:0000313" key="6">
    <source>
        <dbReference type="EMBL" id="TWJ14065.1"/>
    </source>
</evidence>
<dbReference type="Proteomes" id="UP000319449">
    <property type="component" value="Unassembled WGS sequence"/>
</dbReference>
<name>A0A562V831_9BACT</name>
<proteinExistence type="inferred from homology"/>
<dbReference type="SUPFAM" id="SSF111369">
    <property type="entry name" value="HlyD-like secretion proteins"/>
    <property type="match status" value="1"/>
</dbReference>
<keyword evidence="7" id="KW-1185">Reference proteome</keyword>
<feature type="domain" description="CusB-like beta-barrel" evidence="3">
    <location>
        <begin position="234"/>
        <end position="302"/>
    </location>
</feature>
<organism evidence="6 7">
    <name type="scientific">Geobacter argillaceus</name>
    <dbReference type="NCBI Taxonomy" id="345631"/>
    <lineage>
        <taxon>Bacteria</taxon>
        <taxon>Pseudomonadati</taxon>
        <taxon>Thermodesulfobacteriota</taxon>
        <taxon>Desulfuromonadia</taxon>
        <taxon>Geobacterales</taxon>
        <taxon>Geobacteraceae</taxon>
        <taxon>Geobacter</taxon>
    </lineage>
</organism>
<feature type="transmembrane region" description="Helical" evidence="2">
    <location>
        <begin position="12"/>
        <end position="33"/>
    </location>
</feature>
<dbReference type="GO" id="GO:0015562">
    <property type="term" value="F:efflux transmembrane transporter activity"/>
    <property type="evidence" value="ECO:0007669"/>
    <property type="project" value="TreeGrafter"/>
</dbReference>
<dbReference type="AlphaFoldDB" id="A0A562V831"/>
<evidence type="ECO:0000256" key="2">
    <source>
        <dbReference type="SAM" id="Phobius"/>
    </source>
</evidence>
<dbReference type="PANTHER" id="PTHR30469">
    <property type="entry name" value="MULTIDRUG RESISTANCE PROTEIN MDTA"/>
    <property type="match status" value="1"/>
</dbReference>
<evidence type="ECO:0000256" key="1">
    <source>
        <dbReference type="ARBA" id="ARBA00009477"/>
    </source>
</evidence>
<evidence type="ECO:0000313" key="7">
    <source>
        <dbReference type="Proteomes" id="UP000319449"/>
    </source>
</evidence>
<dbReference type="PANTHER" id="PTHR30469:SF33">
    <property type="entry name" value="SLR1207 PROTEIN"/>
    <property type="match status" value="1"/>
</dbReference>
<feature type="domain" description="CzcB-like barrel-sandwich hybrid" evidence="4">
    <location>
        <begin position="63"/>
        <end position="231"/>
    </location>
</feature>
<keyword evidence="2" id="KW-0812">Transmembrane</keyword>
<gene>
    <name evidence="6" type="ORF">JN12_03564</name>
</gene>
<reference evidence="6 7" key="1">
    <citation type="submission" date="2019-07" db="EMBL/GenBank/DDBJ databases">
        <title>Genomic Encyclopedia of Archaeal and Bacterial Type Strains, Phase II (KMG-II): from individual species to whole genera.</title>
        <authorList>
            <person name="Goeker M."/>
        </authorList>
    </citation>
    <scope>NUCLEOTIDE SEQUENCE [LARGE SCALE GENOMIC DNA]</scope>
    <source>
        <strain evidence="6 7">ATCC BAA-1139</strain>
    </source>
</reference>
<dbReference type="InterPro" id="IPR058792">
    <property type="entry name" value="Beta-barrel_RND_2"/>
</dbReference>
<evidence type="ECO:0000259" key="4">
    <source>
        <dbReference type="Pfam" id="PF25973"/>
    </source>
</evidence>
<dbReference type="EMBL" id="VLLN01000031">
    <property type="protein sequence ID" value="TWJ14065.1"/>
    <property type="molecule type" value="Genomic_DNA"/>
</dbReference>